<evidence type="ECO:0000259" key="2">
    <source>
        <dbReference type="Pfam" id="PF16455"/>
    </source>
</evidence>
<dbReference type="FunCoup" id="A0A2V0NVN2">
    <property type="interactions" value="618"/>
</dbReference>
<reference evidence="3 4" key="1">
    <citation type="journal article" date="2018" name="Sci. Rep.">
        <title>Raphidocelis subcapitata (=Pseudokirchneriella subcapitata) provides an insight into genome evolution and environmental adaptations in the Sphaeropleales.</title>
        <authorList>
            <person name="Suzuki S."/>
            <person name="Yamaguchi H."/>
            <person name="Nakajima N."/>
            <person name="Kawachi M."/>
        </authorList>
    </citation>
    <scope>NUCLEOTIDE SEQUENCE [LARGE SCALE GENOMIC DNA]</scope>
    <source>
        <strain evidence="3 4">NIES-35</strain>
    </source>
</reference>
<dbReference type="InParanoid" id="A0A2V0NVN2"/>
<accession>A0A2V0NVN2</accession>
<sequence length="121" mass="13605">MGCFQSKEEAAPGARPRGGKQEQEVAQIRKAVWKADQPLTAAELKRRRDEFWDTQPYYGGSKEIWDVLKAAVASEPALAKVLLEAAEVKVVRHDMSVSYDSRGFRYELPQFVLADPTNLLP</sequence>
<dbReference type="InterPro" id="IPR039869">
    <property type="entry name" value="UBTD1/2"/>
</dbReference>
<gene>
    <name evidence="3" type="ORF">Rsub_04129</name>
</gene>
<evidence type="ECO:0000313" key="3">
    <source>
        <dbReference type="EMBL" id="GBF91389.1"/>
    </source>
</evidence>
<evidence type="ECO:0000313" key="4">
    <source>
        <dbReference type="Proteomes" id="UP000247498"/>
    </source>
</evidence>
<name>A0A2V0NVN2_9CHLO</name>
<dbReference type="PANTHER" id="PTHR13609">
    <property type="entry name" value="UBIQUITIN DOMAIN CONTAINING 1 PROTEIN-RELATED"/>
    <property type="match status" value="1"/>
</dbReference>
<comment type="caution">
    <text evidence="3">The sequence shown here is derived from an EMBL/GenBank/DDBJ whole genome shotgun (WGS) entry which is preliminary data.</text>
</comment>
<dbReference type="Pfam" id="PF16455">
    <property type="entry name" value="UBD"/>
    <property type="match status" value="1"/>
</dbReference>
<feature type="domain" description="DC-UbP/UBTD2 N-terminal" evidence="2">
    <location>
        <begin position="28"/>
        <end position="120"/>
    </location>
</feature>
<dbReference type="OrthoDB" id="1640476at2759"/>
<dbReference type="InterPro" id="IPR038169">
    <property type="entry name" value="DC-UbP/UBTD2_N_sf"/>
</dbReference>
<dbReference type="InterPro" id="IPR032752">
    <property type="entry name" value="DC-UbP/UBTD2_N"/>
</dbReference>
<protein>
    <recommendedName>
        <fullName evidence="2">DC-UbP/UBTD2 N-terminal domain-containing protein</fullName>
    </recommendedName>
</protein>
<keyword evidence="4" id="KW-1185">Reference proteome</keyword>
<dbReference type="Proteomes" id="UP000247498">
    <property type="component" value="Unassembled WGS sequence"/>
</dbReference>
<organism evidence="3 4">
    <name type="scientific">Raphidocelis subcapitata</name>
    <dbReference type="NCBI Taxonomy" id="307507"/>
    <lineage>
        <taxon>Eukaryota</taxon>
        <taxon>Viridiplantae</taxon>
        <taxon>Chlorophyta</taxon>
        <taxon>core chlorophytes</taxon>
        <taxon>Chlorophyceae</taxon>
        <taxon>CS clade</taxon>
        <taxon>Sphaeropleales</taxon>
        <taxon>Selenastraceae</taxon>
        <taxon>Raphidocelis</taxon>
    </lineage>
</organism>
<dbReference type="Gene3D" id="1.20.225.20">
    <property type="entry name" value="Ub domain-containing protein, DC-UbP/UBTD2, N-terminal domain"/>
    <property type="match status" value="1"/>
</dbReference>
<dbReference type="AlphaFoldDB" id="A0A2V0NVN2"/>
<evidence type="ECO:0000256" key="1">
    <source>
        <dbReference type="SAM" id="MobiDB-lite"/>
    </source>
</evidence>
<feature type="compositionally biased region" description="Basic and acidic residues" evidence="1">
    <location>
        <begin position="1"/>
        <end position="10"/>
    </location>
</feature>
<dbReference type="EMBL" id="BDRX01000024">
    <property type="protein sequence ID" value="GBF91389.1"/>
    <property type="molecule type" value="Genomic_DNA"/>
</dbReference>
<proteinExistence type="predicted"/>
<feature type="region of interest" description="Disordered" evidence="1">
    <location>
        <begin position="1"/>
        <end position="22"/>
    </location>
</feature>